<dbReference type="InterPro" id="IPR010730">
    <property type="entry name" value="HET"/>
</dbReference>
<dbReference type="Proteomes" id="UP000193144">
    <property type="component" value="Unassembled WGS sequence"/>
</dbReference>
<reference evidence="2 3" key="1">
    <citation type="submission" date="2016-07" db="EMBL/GenBank/DDBJ databases">
        <title>Pervasive Adenine N6-methylation of Active Genes in Fungi.</title>
        <authorList>
            <consortium name="DOE Joint Genome Institute"/>
            <person name="Mondo S.J."/>
            <person name="Dannebaum R.O."/>
            <person name="Kuo R.C."/>
            <person name="Labutti K."/>
            <person name="Haridas S."/>
            <person name="Kuo A."/>
            <person name="Salamov A."/>
            <person name="Ahrendt S.R."/>
            <person name="Lipzen A."/>
            <person name="Sullivan W."/>
            <person name="Andreopoulos W.B."/>
            <person name="Clum A."/>
            <person name="Lindquist E."/>
            <person name="Daum C."/>
            <person name="Ramamoorthy G.K."/>
            <person name="Gryganskyi A."/>
            <person name="Culley D."/>
            <person name="Magnuson J.K."/>
            <person name="James T.Y."/>
            <person name="O'Malley M.A."/>
            <person name="Stajich J.E."/>
            <person name="Spatafora J.W."/>
            <person name="Visel A."/>
            <person name="Grigoriev I.V."/>
        </authorList>
    </citation>
    <scope>NUCLEOTIDE SEQUENCE [LARGE SCALE GENOMIC DNA]</scope>
    <source>
        <strain evidence="2 3">CBS 115471</strain>
    </source>
</reference>
<dbReference type="OrthoDB" id="2958217at2759"/>
<feature type="domain" description="Heterokaryon incompatibility" evidence="1">
    <location>
        <begin position="42"/>
        <end position="141"/>
    </location>
</feature>
<evidence type="ECO:0000313" key="2">
    <source>
        <dbReference type="EMBL" id="ORY17342.1"/>
    </source>
</evidence>
<dbReference type="STRING" id="1231657.A0A1Y2A490"/>
<dbReference type="EMBL" id="MCFA01000013">
    <property type="protein sequence ID" value="ORY17342.1"/>
    <property type="molecule type" value="Genomic_DNA"/>
</dbReference>
<protein>
    <submittedName>
        <fullName evidence="2">Heterokaryon incompatibility protein-domain-containing protein</fullName>
    </submittedName>
</protein>
<keyword evidence="3" id="KW-1185">Reference proteome</keyword>
<evidence type="ECO:0000259" key="1">
    <source>
        <dbReference type="Pfam" id="PF06985"/>
    </source>
</evidence>
<feature type="non-terminal residue" evidence="2">
    <location>
        <position position="1"/>
    </location>
</feature>
<dbReference type="Pfam" id="PF06985">
    <property type="entry name" value="HET"/>
    <property type="match status" value="1"/>
</dbReference>
<proteinExistence type="predicted"/>
<name>A0A1Y2A490_9PLEO</name>
<evidence type="ECO:0000313" key="3">
    <source>
        <dbReference type="Proteomes" id="UP000193144"/>
    </source>
</evidence>
<dbReference type="PANTHER" id="PTHR33112:SF13">
    <property type="entry name" value="HETEROKARYON INCOMPATIBILITY DOMAIN-CONTAINING PROTEIN"/>
    <property type="match status" value="1"/>
</dbReference>
<dbReference type="AlphaFoldDB" id="A0A1Y2A490"/>
<gene>
    <name evidence="2" type="ORF">BCR34DRAFT_436309</name>
</gene>
<feature type="non-terminal residue" evidence="2">
    <location>
        <position position="269"/>
    </location>
</feature>
<sequence length="269" mass="31365">CTTNHTHCHEPTGSRNIKYPKRVLELRNSSVRLCEDLEPERYACLSHCWGSTTEMIKTTMATLDRFKHAVPRDALQRTFRDAIEICRRLEIHFLWIDSLCIIQDSDEDWKEQASHMADIYENAFITIASTWAGNTSKGCFSRTKSIFLAKPDFPLLSRAWTFQELLLSPRVLYFCAQQVILSVPGSDASKLRLEWQDLVQAYSRRKLTFARDRLPAIAAIAERMQDRRTNDRFLAGLWEQTILHDLVWRSKSKAVKPKNNTIYLPIWSW</sequence>
<organism evidence="2 3">
    <name type="scientific">Clohesyomyces aquaticus</name>
    <dbReference type="NCBI Taxonomy" id="1231657"/>
    <lineage>
        <taxon>Eukaryota</taxon>
        <taxon>Fungi</taxon>
        <taxon>Dikarya</taxon>
        <taxon>Ascomycota</taxon>
        <taxon>Pezizomycotina</taxon>
        <taxon>Dothideomycetes</taxon>
        <taxon>Pleosporomycetidae</taxon>
        <taxon>Pleosporales</taxon>
        <taxon>Lindgomycetaceae</taxon>
        <taxon>Clohesyomyces</taxon>
    </lineage>
</organism>
<dbReference type="PANTHER" id="PTHR33112">
    <property type="entry name" value="DOMAIN PROTEIN, PUTATIVE-RELATED"/>
    <property type="match status" value="1"/>
</dbReference>
<accession>A0A1Y2A490</accession>
<comment type="caution">
    <text evidence="2">The sequence shown here is derived from an EMBL/GenBank/DDBJ whole genome shotgun (WGS) entry which is preliminary data.</text>
</comment>